<comment type="similarity">
    <text evidence="2 10">Belongs to the purine nucleoside phosphorylase YfiH/LACC1 family.</text>
</comment>
<dbReference type="NCBIfam" id="TIGR00726">
    <property type="entry name" value="peptidoglycan editing factor PgeF"/>
    <property type="match status" value="1"/>
</dbReference>
<dbReference type="InterPro" id="IPR038371">
    <property type="entry name" value="Cu_polyphenol_OxRdtase_sf"/>
</dbReference>
<dbReference type="Proteomes" id="UP001597213">
    <property type="component" value="Unassembled WGS sequence"/>
</dbReference>
<protein>
    <recommendedName>
        <fullName evidence="10">Purine nucleoside phosphorylase</fullName>
    </recommendedName>
</protein>
<keyword evidence="5" id="KW-0378">Hydrolase</keyword>
<dbReference type="InterPro" id="IPR011324">
    <property type="entry name" value="Cytotoxic_necrot_fac-like_cat"/>
</dbReference>
<keyword evidence="4" id="KW-0479">Metal-binding</keyword>
<proteinExistence type="inferred from homology"/>
<evidence type="ECO:0000313" key="11">
    <source>
        <dbReference type="EMBL" id="MFD1883064.1"/>
    </source>
</evidence>
<dbReference type="EMBL" id="JBHUEN010000043">
    <property type="protein sequence ID" value="MFD1883064.1"/>
    <property type="molecule type" value="Genomic_DNA"/>
</dbReference>
<dbReference type="Pfam" id="PF02578">
    <property type="entry name" value="Cu-oxidase_4"/>
    <property type="match status" value="1"/>
</dbReference>
<evidence type="ECO:0000256" key="3">
    <source>
        <dbReference type="ARBA" id="ARBA00022679"/>
    </source>
</evidence>
<evidence type="ECO:0000256" key="1">
    <source>
        <dbReference type="ARBA" id="ARBA00000553"/>
    </source>
</evidence>
<evidence type="ECO:0000256" key="6">
    <source>
        <dbReference type="ARBA" id="ARBA00022833"/>
    </source>
</evidence>
<evidence type="ECO:0000256" key="10">
    <source>
        <dbReference type="RuleBase" id="RU361274"/>
    </source>
</evidence>
<evidence type="ECO:0000256" key="4">
    <source>
        <dbReference type="ARBA" id="ARBA00022723"/>
    </source>
</evidence>
<name>A0ABW4RAX6_9RHOB</name>
<comment type="caution">
    <text evidence="11">The sequence shown here is derived from an EMBL/GenBank/DDBJ whole genome shotgun (WGS) entry which is preliminary data.</text>
</comment>
<evidence type="ECO:0000256" key="7">
    <source>
        <dbReference type="ARBA" id="ARBA00047989"/>
    </source>
</evidence>
<keyword evidence="3" id="KW-0808">Transferase</keyword>
<comment type="catalytic activity">
    <reaction evidence="9">
        <text>S-methyl-5'-thioadenosine + phosphate = 5-(methylsulfanyl)-alpha-D-ribose 1-phosphate + adenine</text>
        <dbReference type="Rhea" id="RHEA:11852"/>
        <dbReference type="ChEBI" id="CHEBI:16708"/>
        <dbReference type="ChEBI" id="CHEBI:17509"/>
        <dbReference type="ChEBI" id="CHEBI:43474"/>
        <dbReference type="ChEBI" id="CHEBI:58533"/>
        <dbReference type="EC" id="2.4.2.28"/>
    </reaction>
    <physiologicalReaction direction="left-to-right" evidence="9">
        <dbReference type="Rhea" id="RHEA:11853"/>
    </physiologicalReaction>
</comment>
<evidence type="ECO:0000256" key="8">
    <source>
        <dbReference type="ARBA" id="ARBA00048968"/>
    </source>
</evidence>
<gene>
    <name evidence="11" type="primary">pgeF</name>
    <name evidence="11" type="ORF">ACFSCT_15185</name>
</gene>
<comment type="catalytic activity">
    <reaction evidence="8">
        <text>adenosine + phosphate = alpha-D-ribose 1-phosphate + adenine</text>
        <dbReference type="Rhea" id="RHEA:27642"/>
        <dbReference type="ChEBI" id="CHEBI:16335"/>
        <dbReference type="ChEBI" id="CHEBI:16708"/>
        <dbReference type="ChEBI" id="CHEBI:43474"/>
        <dbReference type="ChEBI" id="CHEBI:57720"/>
        <dbReference type="EC" id="2.4.2.1"/>
    </reaction>
    <physiologicalReaction direction="left-to-right" evidence="8">
        <dbReference type="Rhea" id="RHEA:27643"/>
    </physiologicalReaction>
</comment>
<dbReference type="CDD" id="cd16833">
    <property type="entry name" value="YfiH"/>
    <property type="match status" value="1"/>
</dbReference>
<dbReference type="PANTHER" id="PTHR30616:SF2">
    <property type="entry name" value="PURINE NUCLEOSIDE PHOSPHORYLASE LACC1"/>
    <property type="match status" value="1"/>
</dbReference>
<dbReference type="RefSeq" id="WP_379144091.1">
    <property type="nucleotide sequence ID" value="NZ_JBHUEN010000043.1"/>
</dbReference>
<organism evidence="11 12">
    <name type="scientific">Paracoccus pacificus</name>
    <dbReference type="NCBI Taxonomy" id="1463598"/>
    <lineage>
        <taxon>Bacteria</taxon>
        <taxon>Pseudomonadati</taxon>
        <taxon>Pseudomonadota</taxon>
        <taxon>Alphaproteobacteria</taxon>
        <taxon>Rhodobacterales</taxon>
        <taxon>Paracoccaceae</taxon>
        <taxon>Paracoccus</taxon>
    </lineage>
</organism>
<comment type="catalytic activity">
    <reaction evidence="7">
        <text>adenosine + H2O + H(+) = inosine + NH4(+)</text>
        <dbReference type="Rhea" id="RHEA:24408"/>
        <dbReference type="ChEBI" id="CHEBI:15377"/>
        <dbReference type="ChEBI" id="CHEBI:15378"/>
        <dbReference type="ChEBI" id="CHEBI:16335"/>
        <dbReference type="ChEBI" id="CHEBI:17596"/>
        <dbReference type="ChEBI" id="CHEBI:28938"/>
        <dbReference type="EC" id="3.5.4.4"/>
    </reaction>
    <physiologicalReaction direction="left-to-right" evidence="7">
        <dbReference type="Rhea" id="RHEA:24409"/>
    </physiologicalReaction>
</comment>
<dbReference type="InterPro" id="IPR003730">
    <property type="entry name" value="Cu_polyphenol_OxRdtase"/>
</dbReference>
<reference evidence="12" key="1">
    <citation type="journal article" date="2019" name="Int. J. Syst. Evol. Microbiol.">
        <title>The Global Catalogue of Microorganisms (GCM) 10K type strain sequencing project: providing services to taxonomists for standard genome sequencing and annotation.</title>
        <authorList>
            <consortium name="The Broad Institute Genomics Platform"/>
            <consortium name="The Broad Institute Genome Sequencing Center for Infectious Disease"/>
            <person name="Wu L."/>
            <person name="Ma J."/>
        </authorList>
    </citation>
    <scope>NUCLEOTIDE SEQUENCE [LARGE SCALE GENOMIC DNA]</scope>
    <source>
        <strain evidence="12">CCUG 56029</strain>
    </source>
</reference>
<sequence>MQTPLEYLTHPLLDGVRHGFFTRKGGASSGLFASLNCARASGDQAEVVAMNRARVAETMGVGPDRMAAVRQSHTDRVVTVDGNTALDPLAGQAADGLVTNTPGIALTALSADCQPILFADPDAGVIGAAHAGWRGALGGIIESTVAAMQDLGATRIRAVIGPCISQRAYEVGEEFMEEFLLEDPDHSRFFAGGPNGRPMFDLPSFGLMRLRDAGVEAEWTGHCTYSDAARFFSYRRGTHAGQADYGCQIAVIVL</sequence>
<evidence type="ECO:0000256" key="2">
    <source>
        <dbReference type="ARBA" id="ARBA00007353"/>
    </source>
</evidence>
<dbReference type="PANTHER" id="PTHR30616">
    <property type="entry name" value="UNCHARACTERIZED PROTEIN YFIH"/>
    <property type="match status" value="1"/>
</dbReference>
<evidence type="ECO:0000256" key="9">
    <source>
        <dbReference type="ARBA" id="ARBA00049893"/>
    </source>
</evidence>
<dbReference type="SUPFAM" id="SSF64438">
    <property type="entry name" value="CNF1/YfiH-like putative cysteine hydrolases"/>
    <property type="match status" value="1"/>
</dbReference>
<keyword evidence="12" id="KW-1185">Reference proteome</keyword>
<dbReference type="Gene3D" id="3.60.140.10">
    <property type="entry name" value="CNF1/YfiH-like putative cysteine hydrolases"/>
    <property type="match status" value="1"/>
</dbReference>
<accession>A0ABW4RAX6</accession>
<comment type="catalytic activity">
    <reaction evidence="1">
        <text>inosine + phosphate = alpha-D-ribose 1-phosphate + hypoxanthine</text>
        <dbReference type="Rhea" id="RHEA:27646"/>
        <dbReference type="ChEBI" id="CHEBI:17368"/>
        <dbReference type="ChEBI" id="CHEBI:17596"/>
        <dbReference type="ChEBI" id="CHEBI:43474"/>
        <dbReference type="ChEBI" id="CHEBI:57720"/>
        <dbReference type="EC" id="2.4.2.1"/>
    </reaction>
    <physiologicalReaction direction="left-to-right" evidence="1">
        <dbReference type="Rhea" id="RHEA:27647"/>
    </physiologicalReaction>
</comment>
<keyword evidence="6" id="KW-0862">Zinc</keyword>
<evidence type="ECO:0000313" key="12">
    <source>
        <dbReference type="Proteomes" id="UP001597213"/>
    </source>
</evidence>
<evidence type="ECO:0000256" key="5">
    <source>
        <dbReference type="ARBA" id="ARBA00022801"/>
    </source>
</evidence>